<dbReference type="CDD" id="cd17417">
    <property type="entry name" value="MFS_NPF5"/>
    <property type="match status" value="2"/>
</dbReference>
<feature type="transmembrane region" description="Helical" evidence="10">
    <location>
        <begin position="486"/>
        <end position="505"/>
    </location>
</feature>
<comment type="similarity">
    <text evidence="2">Belongs to the major facilitator superfamily. Proton-dependent oligopeptide transporter (POT/PTR) (TC 2.A.17) family.</text>
</comment>
<evidence type="ECO:0000256" key="6">
    <source>
        <dbReference type="ARBA" id="ARBA00022989"/>
    </source>
</evidence>
<dbReference type="InterPro" id="IPR044739">
    <property type="entry name" value="NRT1/PTR"/>
</dbReference>
<dbReference type="PROSITE" id="PS01022">
    <property type="entry name" value="PTR2_1"/>
    <property type="match status" value="1"/>
</dbReference>
<dbReference type="GO" id="GO:0071916">
    <property type="term" value="F:dipeptide transmembrane transporter activity"/>
    <property type="evidence" value="ECO:0007669"/>
    <property type="project" value="InterPro"/>
</dbReference>
<accession>A0AA38TRX2</accession>
<reference evidence="11" key="1">
    <citation type="submission" date="2023-03" db="EMBL/GenBank/DDBJ databases">
        <title>Chromosome-scale reference genome and RAD-based genetic map of yellow starthistle (Centaurea solstitialis) reveal putative structural variation and QTLs associated with invader traits.</title>
        <authorList>
            <person name="Reatini B."/>
            <person name="Cang F.A."/>
            <person name="Jiang Q."/>
            <person name="Mckibben M.T.W."/>
            <person name="Barker M.S."/>
            <person name="Rieseberg L.H."/>
            <person name="Dlugosch K.M."/>
        </authorList>
    </citation>
    <scope>NUCLEOTIDE SEQUENCE</scope>
    <source>
        <strain evidence="11">CAN-66</strain>
        <tissue evidence="11">Leaf</tissue>
    </source>
</reference>
<evidence type="ECO:0000313" key="11">
    <source>
        <dbReference type="EMBL" id="KAJ9559900.1"/>
    </source>
</evidence>
<dbReference type="SUPFAM" id="SSF103473">
    <property type="entry name" value="MFS general substrate transporter"/>
    <property type="match status" value="2"/>
</dbReference>
<feature type="transmembrane region" description="Helical" evidence="10">
    <location>
        <begin position="830"/>
        <end position="846"/>
    </location>
</feature>
<dbReference type="Proteomes" id="UP001172457">
    <property type="component" value="Chromosome 2"/>
</dbReference>
<keyword evidence="6 10" id="KW-1133">Transmembrane helix</keyword>
<feature type="transmembrane region" description="Helical" evidence="10">
    <location>
        <begin position="1055"/>
        <end position="1075"/>
    </location>
</feature>
<feature type="transmembrane region" description="Helical" evidence="10">
    <location>
        <begin position="236"/>
        <end position="255"/>
    </location>
</feature>
<evidence type="ECO:0000256" key="2">
    <source>
        <dbReference type="ARBA" id="ARBA00005982"/>
    </source>
</evidence>
<keyword evidence="5 10" id="KW-0812">Transmembrane</keyword>
<comment type="similarity">
    <text evidence="8">Belongs to the major facilitator superfamily. Phosphate:H(+) symporter (TC 2.A.1.9) family.</text>
</comment>
<evidence type="ECO:0000256" key="7">
    <source>
        <dbReference type="ARBA" id="ARBA00023136"/>
    </source>
</evidence>
<dbReference type="GO" id="GO:0042937">
    <property type="term" value="F:tripeptide transmembrane transporter activity"/>
    <property type="evidence" value="ECO:0007669"/>
    <property type="project" value="InterPro"/>
</dbReference>
<feature type="region of interest" description="Disordered" evidence="9">
    <location>
        <begin position="1325"/>
        <end position="1345"/>
    </location>
</feature>
<feature type="transmembrane region" description="Helical" evidence="10">
    <location>
        <begin position="433"/>
        <end position="454"/>
    </location>
</feature>
<evidence type="ECO:0000256" key="5">
    <source>
        <dbReference type="ARBA" id="ARBA00022692"/>
    </source>
</evidence>
<evidence type="ECO:0000256" key="3">
    <source>
        <dbReference type="ARBA" id="ARBA00022448"/>
    </source>
</evidence>
<name>A0AA38TRX2_9ASTR</name>
<comment type="caution">
    <text evidence="11">The sequence shown here is derived from an EMBL/GenBank/DDBJ whole genome shotgun (WGS) entry which is preliminary data.</text>
</comment>
<dbReference type="Pfam" id="PF00854">
    <property type="entry name" value="PTR2"/>
    <property type="match status" value="2"/>
</dbReference>
<gene>
    <name evidence="11" type="ORF">OSB04_005060</name>
</gene>
<feature type="transmembrane region" description="Helical" evidence="10">
    <location>
        <begin position="791"/>
        <end position="810"/>
    </location>
</feature>
<feature type="transmembrane region" description="Helical" evidence="10">
    <location>
        <begin position="904"/>
        <end position="925"/>
    </location>
</feature>
<keyword evidence="4" id="KW-0597">Phosphoprotein</keyword>
<evidence type="ECO:0000313" key="12">
    <source>
        <dbReference type="Proteomes" id="UP001172457"/>
    </source>
</evidence>
<evidence type="ECO:0000256" key="4">
    <source>
        <dbReference type="ARBA" id="ARBA00022553"/>
    </source>
</evidence>
<comment type="subcellular location">
    <subcellularLocation>
        <location evidence="1">Membrane</location>
        <topology evidence="1">Multi-pass membrane protein</topology>
    </subcellularLocation>
</comment>
<dbReference type="FunFam" id="1.20.1250.20:FF:000147">
    <property type="entry name" value="Protein NRT1/ PTR family 5.10"/>
    <property type="match status" value="1"/>
</dbReference>
<dbReference type="GO" id="GO:0080054">
    <property type="term" value="F:low-affinity nitrate transmembrane transporter activity"/>
    <property type="evidence" value="ECO:0007669"/>
    <property type="project" value="UniProtKB-ARBA"/>
</dbReference>
<feature type="transmembrane region" description="Helical" evidence="10">
    <location>
        <begin position="1222"/>
        <end position="1242"/>
    </location>
</feature>
<evidence type="ECO:0000256" key="10">
    <source>
        <dbReference type="SAM" id="Phobius"/>
    </source>
</evidence>
<feature type="transmembrane region" description="Helical" evidence="10">
    <location>
        <begin position="355"/>
        <end position="376"/>
    </location>
</feature>
<dbReference type="InterPro" id="IPR036259">
    <property type="entry name" value="MFS_trans_sf"/>
</dbReference>
<dbReference type="Gene3D" id="1.20.1250.20">
    <property type="entry name" value="MFS general substrate transporter like domains"/>
    <property type="match status" value="2"/>
</dbReference>
<dbReference type="FunFam" id="1.20.1250.20:FF:000410">
    <property type="entry name" value="POT family protein"/>
    <property type="match status" value="1"/>
</dbReference>
<feature type="transmembrane region" description="Helical" evidence="10">
    <location>
        <begin position="562"/>
        <end position="581"/>
    </location>
</feature>
<feature type="transmembrane region" description="Helical" evidence="10">
    <location>
        <begin position="396"/>
        <end position="421"/>
    </location>
</feature>
<sequence length="1345" mass="146892">MDDNSTGAQSPLLRSSVAGVVDYRGRPVLRSKSGSWRSAYFIIGVEVAERFAYNGISSNLITYLTGPLGQSTATAAENVNVWSGTASLLPLVGAFVSWSIPDDYSCFFALYTAPVPHLPAEGRGTRRCSTNKPTGKGYPMEVPAIHSGWHKLTYGPSKHALGFLALSTLLPSDCETATVDASSCSPQLQVVTFFISLYLVAFAQGGHKPCVQAFGADQFDSDNPEECKAKSSFFNWWYFGLCAGPTVGIFVVSYIQDNLSWALGFGIPCIIMGFALLIFLSGTVTYRIGEKTEEKSPFIRIGRVFVKAARNWRSMPSAISAVEQERGTLPGQDSRQFRTICSPDEVEEAKSVLRLVPIWASCLVYAIVFAQTTTLFTKQGATMDRSIGPSFEIPAATLQSFIGVSVIILIPIYDTLLVPLIRAITTRPSGITTLQRIGTGIVISILSMAVAGFVETKRLGTAREYGLVDDPSAVIPMKIWWLLPQYLLAGAGDVFTIVGMQEFFYDQVPSDLRSVGLALYLSVLGVGSFLSGFLILVVEKTTGGNGEDGWISDNMNRGHIDYFYYLLAGISAGAFVMYICAAKSYSLSNTFPNTRLKKNKKKGGVSFSYHNHHPSNTENACTKRLNSVTLIWLITPPPPPPPECTLRCSTTSSTALLITEAVRSSDPNPVSGDHPISSSGSIRRVSKWRYPDHWSAFGSVHGCPGLVGGFPCGSRITRRLRVWTCGGGKMSVEVAERFAYYGVSSNLITYLTGSLRLPTATAAENVNAWTGTASLLPLVGAFIADAFLGRYLTIIFATLLYILALALLALSTLFPSDCENDGGASSCSPQLQVILFFVSLYLVAFAQGGHKPCVQAFGADQFDDNDPDERRAKSSFFNWWYFGMCAGPTVGIFVLSYIQDNLSWGLGFGIPCIIMCFSLIVFLLGTTTYRFGEKREDKSAFIRIGRVFVEAARNWRTTPSAISVEEQAYGTLPHQGSPQFRFLNKALLSPDVLNEDGTICSIEEVEEAKAVLRLAPIWASCLAYATVFSQTNTLFTKQGATMDRSIGPSFEIPPATLQSFIGLSIVILIPIYDAILVPLTRTVTRNPFGLTMLQRIGTGIFISVILMVVSALVETKRLEIAHEYGLVDDPNAMVPMKIWWLLPQYLLAGASEVFTVVGMQEFFYDQVPNELRSVGLALYLGAMGVGNFLSSFLISIVEKTTGGDGDGGGWISDNLNRGHVDYFYYLLAGISLGAFAIYVYVAKSYIGGGSERSVRVGEVAVVILRVFSQFGDFCTLSPTFSILEKVLENLLELKSMQNIHFLYFGEVVGDALITKETKYKLQNPYEGKTKGQHMERTKTQKAYMN</sequence>
<feature type="compositionally biased region" description="Basic and acidic residues" evidence="9">
    <location>
        <begin position="1327"/>
        <end position="1338"/>
    </location>
</feature>
<dbReference type="InterPro" id="IPR018456">
    <property type="entry name" value="PTR2_symporter_CS"/>
</dbReference>
<evidence type="ECO:0000256" key="1">
    <source>
        <dbReference type="ARBA" id="ARBA00004141"/>
    </source>
</evidence>
<dbReference type="EMBL" id="JARYMX010000002">
    <property type="protein sequence ID" value="KAJ9559900.1"/>
    <property type="molecule type" value="Genomic_DNA"/>
</dbReference>
<dbReference type="InterPro" id="IPR000109">
    <property type="entry name" value="POT_fam"/>
</dbReference>
<feature type="transmembrane region" description="Helical" evidence="10">
    <location>
        <begin position="879"/>
        <end position="898"/>
    </location>
</feature>
<proteinExistence type="inferred from homology"/>
<feature type="transmembrane region" description="Helical" evidence="10">
    <location>
        <begin position="1176"/>
        <end position="1197"/>
    </location>
</feature>
<evidence type="ECO:0000256" key="9">
    <source>
        <dbReference type="SAM" id="MobiDB-lite"/>
    </source>
</evidence>
<keyword evidence="12" id="KW-1185">Reference proteome</keyword>
<organism evidence="11 12">
    <name type="scientific">Centaurea solstitialis</name>
    <name type="common">yellow star-thistle</name>
    <dbReference type="NCBI Taxonomy" id="347529"/>
    <lineage>
        <taxon>Eukaryota</taxon>
        <taxon>Viridiplantae</taxon>
        <taxon>Streptophyta</taxon>
        <taxon>Embryophyta</taxon>
        <taxon>Tracheophyta</taxon>
        <taxon>Spermatophyta</taxon>
        <taxon>Magnoliopsida</taxon>
        <taxon>eudicotyledons</taxon>
        <taxon>Gunneridae</taxon>
        <taxon>Pentapetalae</taxon>
        <taxon>asterids</taxon>
        <taxon>campanulids</taxon>
        <taxon>Asterales</taxon>
        <taxon>Asteraceae</taxon>
        <taxon>Carduoideae</taxon>
        <taxon>Cardueae</taxon>
        <taxon>Centaureinae</taxon>
        <taxon>Centaurea</taxon>
    </lineage>
</organism>
<protein>
    <submittedName>
        <fullName evidence="11">Uncharacterized protein</fullName>
    </submittedName>
</protein>
<keyword evidence="7 10" id="KW-0472">Membrane</keyword>
<dbReference type="GO" id="GO:0009705">
    <property type="term" value="C:plant-type vacuole membrane"/>
    <property type="evidence" value="ECO:0007669"/>
    <property type="project" value="UniProtKB-ARBA"/>
</dbReference>
<feature type="transmembrane region" description="Helical" evidence="10">
    <location>
        <begin position="1096"/>
        <end position="1113"/>
    </location>
</feature>
<dbReference type="PANTHER" id="PTHR11654">
    <property type="entry name" value="OLIGOPEPTIDE TRANSPORTER-RELATED"/>
    <property type="match status" value="1"/>
</dbReference>
<feature type="transmembrane region" description="Helical" evidence="10">
    <location>
        <begin position="517"/>
        <end position="538"/>
    </location>
</feature>
<keyword evidence="3" id="KW-0813">Transport</keyword>
<evidence type="ECO:0000256" key="8">
    <source>
        <dbReference type="ARBA" id="ARBA00044504"/>
    </source>
</evidence>
<feature type="transmembrane region" description="Helical" evidence="10">
    <location>
        <begin position="261"/>
        <end position="286"/>
    </location>
</feature>